<evidence type="ECO:0000259" key="15">
    <source>
        <dbReference type="SMART" id="SM00853"/>
    </source>
</evidence>
<dbReference type="InterPro" id="IPR014721">
    <property type="entry name" value="Ribsml_uS5_D2-typ_fold_subgr"/>
</dbReference>
<dbReference type="FunFam" id="3.30.230.10:FF:000032">
    <property type="entry name" value="mismatch repair endonuclease PMS2 isoform X2"/>
    <property type="match status" value="1"/>
</dbReference>
<dbReference type="InterPro" id="IPR002099">
    <property type="entry name" value="MutL/Mlh/PMS"/>
</dbReference>
<dbReference type="NCBIfam" id="TIGR00585">
    <property type="entry name" value="mutl"/>
    <property type="match status" value="1"/>
</dbReference>
<dbReference type="FunFam" id="3.30.565.10:FF:000014">
    <property type="entry name" value="Mismatch repair endonuclease pms1, putative"/>
    <property type="match status" value="1"/>
</dbReference>
<evidence type="ECO:0000256" key="14">
    <source>
        <dbReference type="SAM" id="MobiDB-lite"/>
    </source>
</evidence>
<evidence type="ECO:0000256" key="8">
    <source>
        <dbReference type="ARBA" id="ARBA00022840"/>
    </source>
</evidence>
<dbReference type="InterPro" id="IPR037198">
    <property type="entry name" value="MutL_C_sf"/>
</dbReference>
<feature type="domain" description="DNA mismatch repair protein S5" evidence="16">
    <location>
        <begin position="230"/>
        <end position="367"/>
    </location>
</feature>
<dbReference type="InterPro" id="IPR036890">
    <property type="entry name" value="HATPase_C_sf"/>
</dbReference>
<sequence length="749" mass="84539">MNICIEEHDTENNNDQIIKPINKDTVHRICSGQVVLSLAVAMKELVENSLDAGATIIDINLREYGSELLEVIDNASGVKPENFESLTLKHYTSKIREFDDLQSLGTLGFRGEALSSLCALSDLVVITRHELSECGTKIIYDRNGKIVEQTPLARGKGTTVTLTKLFSTLPVRRKELMKNLKKEFNKMCQMLYAYCLVSKSVKFTCTNTLSSGSKNTVVATDGKDTIRDNIINVFGSKQISSLIDVTLVPPTEEILTEFGIKQFLDEPLPFDLEFLISSVIHGSGRSANDRQFYYINSRPCEPSKIMKLVNEVYKSYNSHQYPFVYLNISTKSIFVDVNITPDKRQVFLENEKLLLAAIKSSLLAVCKQFPSTYKLQNLNLSVFTPADKGVKRSLTDSSIKQGSITERFKKRSKTDESSEKSKVSIKDFAAKPKDKESVSNGIGFKVDKNILDESQEKLDELIEIACKLTKEEKNDDGDQSSNASDCIVDNIVVSLDQPVNGIQRRSKAFNITLDEIKKCKEIADHTSKESIKVKFRSEIKSEQNKSAEEELQKQISKSDFRDMVVIGQFNKGFIITKLNDDLFIIDQHATDEKYNYEQLQLNTVIDSQILVNPKPLELTAGNECLLIENLHVFKKHGFSFKIDEDAPCTKKVSLSAIPISRSFVFSKEDIIEMLYMLQVSSQSCVPSKLKKMFASRACRKSVMIGTDLSKTDMKKLIDHMGEIDQPWNCPHGRPTMRHLINLRLLDRNK</sequence>
<dbReference type="SUPFAM" id="SSF118116">
    <property type="entry name" value="DNA mismatch repair protein MutL"/>
    <property type="match status" value="1"/>
</dbReference>
<dbReference type="InterPro" id="IPR014790">
    <property type="entry name" value="MutL_C"/>
</dbReference>
<keyword evidence="4" id="KW-0547">Nucleotide-binding</keyword>
<dbReference type="GO" id="GO:0140664">
    <property type="term" value="F:ATP-dependent DNA damage sensor activity"/>
    <property type="evidence" value="ECO:0007669"/>
    <property type="project" value="InterPro"/>
</dbReference>
<dbReference type="Gene3D" id="3.30.230.10">
    <property type="match status" value="1"/>
</dbReference>
<evidence type="ECO:0000313" key="17">
    <source>
        <dbReference type="RefSeq" id="XP_028144741.1"/>
    </source>
</evidence>
<organism evidence="17">
    <name type="scientific">Diabrotica virgifera virgifera</name>
    <name type="common">western corn rootworm</name>
    <dbReference type="NCBI Taxonomy" id="50390"/>
    <lineage>
        <taxon>Eukaryota</taxon>
        <taxon>Metazoa</taxon>
        <taxon>Ecdysozoa</taxon>
        <taxon>Arthropoda</taxon>
        <taxon>Hexapoda</taxon>
        <taxon>Insecta</taxon>
        <taxon>Pterygota</taxon>
        <taxon>Neoptera</taxon>
        <taxon>Endopterygota</taxon>
        <taxon>Coleoptera</taxon>
        <taxon>Polyphaga</taxon>
        <taxon>Cucujiformia</taxon>
        <taxon>Chrysomeloidea</taxon>
        <taxon>Chrysomelidae</taxon>
        <taxon>Galerucinae</taxon>
        <taxon>Diabroticina</taxon>
        <taxon>Diabroticites</taxon>
        <taxon>Diabrotica</taxon>
    </lineage>
</organism>
<dbReference type="Pfam" id="PF08676">
    <property type="entry name" value="MutL_C"/>
    <property type="match status" value="1"/>
</dbReference>
<dbReference type="InterPro" id="IPR038973">
    <property type="entry name" value="MutL/Mlh/Pms-like"/>
</dbReference>
<dbReference type="InParanoid" id="A0A6P7G6N9"/>
<dbReference type="GO" id="GO:0032389">
    <property type="term" value="C:MutLalpha complex"/>
    <property type="evidence" value="ECO:0007669"/>
    <property type="project" value="TreeGrafter"/>
</dbReference>
<dbReference type="CDD" id="cd03484">
    <property type="entry name" value="MutL_Trans_hPMS_2_like"/>
    <property type="match status" value="1"/>
</dbReference>
<dbReference type="InterPro" id="IPR042120">
    <property type="entry name" value="MutL_C_dimsub"/>
</dbReference>
<dbReference type="FunCoup" id="A0A6P7G6N9">
    <property type="interactions" value="1559"/>
</dbReference>
<dbReference type="PANTHER" id="PTHR10073">
    <property type="entry name" value="DNA MISMATCH REPAIR PROTEIN MLH, PMS, MUTL"/>
    <property type="match status" value="1"/>
</dbReference>
<dbReference type="InterPro" id="IPR013507">
    <property type="entry name" value="DNA_mismatch_S5_2-like"/>
</dbReference>
<dbReference type="PROSITE" id="PS00058">
    <property type="entry name" value="DNA_MISMATCH_REPAIR_1"/>
    <property type="match status" value="1"/>
</dbReference>
<evidence type="ECO:0000256" key="12">
    <source>
        <dbReference type="ARBA" id="ARBA00077255"/>
    </source>
</evidence>
<dbReference type="InterPro" id="IPR020568">
    <property type="entry name" value="Ribosomal_Su5_D2-typ_SF"/>
</dbReference>
<dbReference type="FunFam" id="3.30.1370.100:FF:000001">
    <property type="entry name" value="Mismatch repair endonuclease pms1, putative"/>
    <property type="match status" value="1"/>
</dbReference>
<name>A0A6P7G6N9_DIAVI</name>
<dbReference type="FunFam" id="3.30.1540.20:FF:000019">
    <property type="entry name" value="PMS1 homolog 2, mismatch repair system component"/>
    <property type="match status" value="1"/>
</dbReference>
<dbReference type="Gene3D" id="3.30.565.10">
    <property type="entry name" value="Histidine kinase-like ATPase, C-terminal domain"/>
    <property type="match status" value="1"/>
</dbReference>
<accession>A0A6P7G6N9</accession>
<dbReference type="GO" id="GO:0004519">
    <property type="term" value="F:endonuclease activity"/>
    <property type="evidence" value="ECO:0007669"/>
    <property type="project" value="UniProtKB-KW"/>
</dbReference>
<keyword evidence="5 17" id="KW-0255">Endonuclease</keyword>
<dbReference type="AlphaFoldDB" id="A0A6P7G6N9"/>
<evidence type="ECO:0000256" key="5">
    <source>
        <dbReference type="ARBA" id="ARBA00022759"/>
    </source>
</evidence>
<feature type="domain" description="MutL C-terminal dimerisation" evidence="15">
    <location>
        <begin position="565"/>
        <end position="708"/>
    </location>
</feature>
<dbReference type="SUPFAM" id="SSF55874">
    <property type="entry name" value="ATPase domain of HSP90 chaperone/DNA topoisomerase II/histidine kinase"/>
    <property type="match status" value="1"/>
</dbReference>
<comment type="similarity">
    <text evidence="2">Belongs to the DNA mismatch repair MutL/HexB family.</text>
</comment>
<dbReference type="CDD" id="cd16926">
    <property type="entry name" value="HATPase_MutL-MLH-PMS-like"/>
    <property type="match status" value="1"/>
</dbReference>
<dbReference type="SMART" id="SM01340">
    <property type="entry name" value="DNA_mis_repair"/>
    <property type="match status" value="1"/>
</dbReference>
<evidence type="ECO:0000256" key="7">
    <source>
        <dbReference type="ARBA" id="ARBA00022801"/>
    </source>
</evidence>
<keyword evidence="3" id="KW-0540">Nuclease</keyword>
<dbReference type="InterPro" id="IPR014762">
    <property type="entry name" value="DNA_mismatch_repair_CS"/>
</dbReference>
<evidence type="ECO:0000256" key="13">
    <source>
        <dbReference type="ARBA" id="ARBA00083250"/>
    </source>
</evidence>
<evidence type="ECO:0000256" key="1">
    <source>
        <dbReference type="ARBA" id="ARBA00004123"/>
    </source>
</evidence>
<evidence type="ECO:0000256" key="3">
    <source>
        <dbReference type="ARBA" id="ARBA00022722"/>
    </source>
</evidence>
<dbReference type="Pfam" id="PF01119">
    <property type="entry name" value="DNA_mis_repair"/>
    <property type="match status" value="1"/>
</dbReference>
<evidence type="ECO:0000256" key="4">
    <source>
        <dbReference type="ARBA" id="ARBA00022741"/>
    </source>
</evidence>
<dbReference type="InterPro" id="IPR042121">
    <property type="entry name" value="MutL_C_regsub"/>
</dbReference>
<dbReference type="GO" id="GO:0030983">
    <property type="term" value="F:mismatched DNA binding"/>
    <property type="evidence" value="ECO:0007669"/>
    <property type="project" value="InterPro"/>
</dbReference>
<keyword evidence="8" id="KW-0067">ATP-binding</keyword>
<comment type="catalytic activity">
    <reaction evidence="10">
        <text>ATP + H2O = ADP + phosphate + H(+)</text>
        <dbReference type="Rhea" id="RHEA:13065"/>
        <dbReference type="ChEBI" id="CHEBI:15377"/>
        <dbReference type="ChEBI" id="CHEBI:15378"/>
        <dbReference type="ChEBI" id="CHEBI:30616"/>
        <dbReference type="ChEBI" id="CHEBI:43474"/>
        <dbReference type="ChEBI" id="CHEBI:456216"/>
    </reaction>
    <physiologicalReaction direction="left-to-right" evidence="10">
        <dbReference type="Rhea" id="RHEA:13066"/>
    </physiologicalReaction>
</comment>
<dbReference type="SUPFAM" id="SSF54211">
    <property type="entry name" value="Ribosomal protein S5 domain 2-like"/>
    <property type="match status" value="1"/>
</dbReference>
<evidence type="ECO:0000256" key="6">
    <source>
        <dbReference type="ARBA" id="ARBA00022763"/>
    </source>
</evidence>
<dbReference type="RefSeq" id="XP_028144741.1">
    <property type="nucleotide sequence ID" value="XM_028288940.1"/>
</dbReference>
<evidence type="ECO:0000256" key="11">
    <source>
        <dbReference type="ARBA" id="ARBA00072579"/>
    </source>
</evidence>
<gene>
    <name evidence="17" type="primary">LOC114338351</name>
</gene>
<dbReference type="Gene3D" id="3.30.1540.20">
    <property type="entry name" value="MutL, C-terminal domain, dimerisation subdomain"/>
    <property type="match status" value="1"/>
</dbReference>
<dbReference type="GO" id="GO:0016887">
    <property type="term" value="F:ATP hydrolysis activity"/>
    <property type="evidence" value="ECO:0007669"/>
    <property type="project" value="InterPro"/>
</dbReference>
<dbReference type="GO" id="GO:0006298">
    <property type="term" value="P:mismatch repair"/>
    <property type="evidence" value="ECO:0007669"/>
    <property type="project" value="InterPro"/>
</dbReference>
<evidence type="ECO:0000256" key="10">
    <source>
        <dbReference type="ARBA" id="ARBA00048778"/>
    </source>
</evidence>
<protein>
    <recommendedName>
        <fullName evidence="11">Mismatch repair endonuclease PMS2</fullName>
    </recommendedName>
    <alternativeName>
        <fullName evidence="13">DNA mismatch repair protein PMS2</fullName>
    </alternativeName>
    <alternativeName>
        <fullName evidence="12">PMS1 protein homolog 2</fullName>
    </alternativeName>
</protein>
<evidence type="ECO:0000259" key="16">
    <source>
        <dbReference type="SMART" id="SM01340"/>
    </source>
</evidence>
<reference evidence="17" key="1">
    <citation type="submission" date="2025-08" db="UniProtKB">
        <authorList>
            <consortium name="RefSeq"/>
        </authorList>
    </citation>
    <scope>IDENTIFICATION</scope>
    <source>
        <tissue evidence="17">Whole insect</tissue>
    </source>
</reference>
<keyword evidence="7" id="KW-0378">Hydrolase</keyword>
<dbReference type="Pfam" id="PF13589">
    <property type="entry name" value="HATPase_c_3"/>
    <property type="match status" value="1"/>
</dbReference>
<comment type="subcellular location">
    <subcellularLocation>
        <location evidence="1">Nucleus</location>
    </subcellularLocation>
</comment>
<keyword evidence="9" id="KW-0539">Nucleus</keyword>
<dbReference type="Gene3D" id="3.30.1370.100">
    <property type="entry name" value="MutL, C-terminal domain, regulatory subdomain"/>
    <property type="match status" value="1"/>
</dbReference>
<dbReference type="GO" id="GO:0005524">
    <property type="term" value="F:ATP binding"/>
    <property type="evidence" value="ECO:0007669"/>
    <property type="project" value="UniProtKB-KW"/>
</dbReference>
<proteinExistence type="inferred from homology"/>
<evidence type="ECO:0000256" key="2">
    <source>
        <dbReference type="ARBA" id="ARBA00006082"/>
    </source>
</evidence>
<dbReference type="SMART" id="SM00853">
    <property type="entry name" value="MutL_C"/>
    <property type="match status" value="1"/>
</dbReference>
<evidence type="ECO:0000256" key="9">
    <source>
        <dbReference type="ARBA" id="ARBA00023242"/>
    </source>
</evidence>
<feature type="region of interest" description="Disordered" evidence="14">
    <location>
        <begin position="405"/>
        <end position="424"/>
    </location>
</feature>
<dbReference type="PANTHER" id="PTHR10073:SF52">
    <property type="entry name" value="MISMATCH REPAIR ENDONUCLEASE PMS2"/>
    <property type="match status" value="1"/>
</dbReference>
<feature type="compositionally biased region" description="Basic and acidic residues" evidence="14">
    <location>
        <begin position="413"/>
        <end position="424"/>
    </location>
</feature>
<keyword evidence="6" id="KW-0227">DNA damage</keyword>